<evidence type="ECO:0000313" key="2">
    <source>
        <dbReference type="Proteomes" id="UP000719766"/>
    </source>
</evidence>
<dbReference type="AlphaFoldDB" id="A0A9P7AXE8"/>
<dbReference type="InterPro" id="IPR029060">
    <property type="entry name" value="PIN-like_dom_sf"/>
</dbReference>
<dbReference type="EMBL" id="JABBWE010000018">
    <property type="protein sequence ID" value="KAG1796723.1"/>
    <property type="molecule type" value="Genomic_DNA"/>
</dbReference>
<dbReference type="Proteomes" id="UP000719766">
    <property type="component" value="Unassembled WGS sequence"/>
</dbReference>
<protein>
    <submittedName>
        <fullName evidence="1">Uncharacterized protein</fullName>
    </submittedName>
</protein>
<organism evidence="1 2">
    <name type="scientific">Suillus plorans</name>
    <dbReference type="NCBI Taxonomy" id="116603"/>
    <lineage>
        <taxon>Eukaryota</taxon>
        <taxon>Fungi</taxon>
        <taxon>Dikarya</taxon>
        <taxon>Basidiomycota</taxon>
        <taxon>Agaricomycotina</taxon>
        <taxon>Agaricomycetes</taxon>
        <taxon>Agaricomycetidae</taxon>
        <taxon>Boletales</taxon>
        <taxon>Suillineae</taxon>
        <taxon>Suillaceae</taxon>
        <taxon>Suillus</taxon>
    </lineage>
</organism>
<comment type="caution">
    <text evidence="1">The sequence shown here is derived from an EMBL/GenBank/DDBJ whole genome shotgun (WGS) entry which is preliminary data.</text>
</comment>
<dbReference type="Gene3D" id="3.40.50.1010">
    <property type="entry name" value="5'-nuclease"/>
    <property type="match status" value="1"/>
</dbReference>
<sequence>MPYHIVLSSSSSSTSTATAHNYLSCKYNSCSSSFSGTAMGVNHLWEVLEPATTTVPIVSLALSDRYAEPAPHLSYVVGIDASGWFEQCQQGKWQRAHAQTGMNPALQTFLFRLAWLAQFPV</sequence>
<name>A0A9P7AXE8_9AGAM</name>
<accession>A0A9P7AXE8</accession>
<evidence type="ECO:0000313" key="1">
    <source>
        <dbReference type="EMBL" id="KAG1796723.1"/>
    </source>
</evidence>
<dbReference type="OrthoDB" id="2959108at2759"/>
<dbReference type="GeneID" id="64600058"/>
<proteinExistence type="predicted"/>
<keyword evidence="2" id="KW-1185">Reference proteome</keyword>
<gene>
    <name evidence="1" type="ORF">HD556DRAFT_1441410</name>
</gene>
<reference evidence="1" key="1">
    <citation type="journal article" date="2020" name="New Phytol.">
        <title>Comparative genomics reveals dynamic genome evolution in host specialist ectomycorrhizal fungi.</title>
        <authorList>
            <person name="Lofgren L.A."/>
            <person name="Nguyen N.H."/>
            <person name="Vilgalys R."/>
            <person name="Ruytinx J."/>
            <person name="Liao H.L."/>
            <person name="Branco S."/>
            <person name="Kuo A."/>
            <person name="LaButti K."/>
            <person name="Lipzen A."/>
            <person name="Andreopoulos W."/>
            <person name="Pangilinan J."/>
            <person name="Riley R."/>
            <person name="Hundley H."/>
            <person name="Na H."/>
            <person name="Barry K."/>
            <person name="Grigoriev I.V."/>
            <person name="Stajich J.E."/>
            <person name="Kennedy P.G."/>
        </authorList>
    </citation>
    <scope>NUCLEOTIDE SEQUENCE</scope>
    <source>
        <strain evidence="1">S12</strain>
    </source>
</reference>
<dbReference type="SUPFAM" id="SSF88723">
    <property type="entry name" value="PIN domain-like"/>
    <property type="match status" value="1"/>
</dbReference>
<dbReference type="RefSeq" id="XP_041162080.1">
    <property type="nucleotide sequence ID" value="XM_041306294.1"/>
</dbReference>